<dbReference type="EMBL" id="JARAOO010000013">
    <property type="protein sequence ID" value="KAJ7947356.1"/>
    <property type="molecule type" value="Genomic_DNA"/>
</dbReference>
<evidence type="ECO:0000256" key="1">
    <source>
        <dbReference type="SAM" id="MobiDB-lite"/>
    </source>
</evidence>
<feature type="compositionally biased region" description="Polar residues" evidence="1">
    <location>
        <begin position="115"/>
        <end position="124"/>
    </location>
</feature>
<name>A0AAD7KYA9_QUISA</name>
<evidence type="ECO:0000313" key="2">
    <source>
        <dbReference type="EMBL" id="KAJ7947356.1"/>
    </source>
</evidence>
<feature type="region of interest" description="Disordered" evidence="1">
    <location>
        <begin position="99"/>
        <end position="124"/>
    </location>
</feature>
<protein>
    <submittedName>
        <fullName evidence="2">Uncharacterized protein</fullName>
    </submittedName>
</protein>
<organism evidence="2 3">
    <name type="scientific">Quillaja saponaria</name>
    <name type="common">Soap bark tree</name>
    <dbReference type="NCBI Taxonomy" id="32244"/>
    <lineage>
        <taxon>Eukaryota</taxon>
        <taxon>Viridiplantae</taxon>
        <taxon>Streptophyta</taxon>
        <taxon>Embryophyta</taxon>
        <taxon>Tracheophyta</taxon>
        <taxon>Spermatophyta</taxon>
        <taxon>Magnoliopsida</taxon>
        <taxon>eudicotyledons</taxon>
        <taxon>Gunneridae</taxon>
        <taxon>Pentapetalae</taxon>
        <taxon>rosids</taxon>
        <taxon>fabids</taxon>
        <taxon>Fabales</taxon>
        <taxon>Quillajaceae</taxon>
        <taxon>Quillaja</taxon>
    </lineage>
</organism>
<reference evidence="2" key="1">
    <citation type="journal article" date="2023" name="Science">
        <title>Elucidation of the pathway for biosynthesis of saponin adjuvants from the soapbark tree.</title>
        <authorList>
            <person name="Reed J."/>
            <person name="Orme A."/>
            <person name="El-Demerdash A."/>
            <person name="Owen C."/>
            <person name="Martin L.B.B."/>
            <person name="Misra R.C."/>
            <person name="Kikuchi S."/>
            <person name="Rejzek M."/>
            <person name="Martin A.C."/>
            <person name="Harkess A."/>
            <person name="Leebens-Mack J."/>
            <person name="Louveau T."/>
            <person name="Stephenson M.J."/>
            <person name="Osbourn A."/>
        </authorList>
    </citation>
    <scope>NUCLEOTIDE SEQUENCE</scope>
    <source>
        <strain evidence="2">S10</strain>
    </source>
</reference>
<sequence length="124" mass="13551">MAKTPVFLDEIGESVNFLDQQRSPSIIMFSCTEEAGLGIDSSLQTCSMDGRERGVSFKQAKANMATDTISSVIGYVGGESHWSKTSFNNKFFDVEPIDEEDGENKEEIRSPGCCPNTTSKVITP</sequence>
<keyword evidence="3" id="KW-1185">Reference proteome</keyword>
<dbReference type="Proteomes" id="UP001163823">
    <property type="component" value="Chromosome 13"/>
</dbReference>
<accession>A0AAD7KYA9</accession>
<evidence type="ECO:0000313" key="3">
    <source>
        <dbReference type="Proteomes" id="UP001163823"/>
    </source>
</evidence>
<gene>
    <name evidence="2" type="ORF">O6P43_032172</name>
</gene>
<dbReference type="AlphaFoldDB" id="A0AAD7KYA9"/>
<comment type="caution">
    <text evidence="2">The sequence shown here is derived from an EMBL/GenBank/DDBJ whole genome shotgun (WGS) entry which is preliminary data.</text>
</comment>
<proteinExistence type="predicted"/>
<dbReference type="KEGG" id="qsa:O6P43_032172"/>